<comment type="caution">
    <text evidence="1">The sequence shown here is derived from an EMBL/GenBank/DDBJ whole genome shotgun (WGS) entry which is preliminary data.</text>
</comment>
<organism evidence="1 2">
    <name type="scientific">Neofusicoccum parvum</name>
    <dbReference type="NCBI Taxonomy" id="310453"/>
    <lineage>
        <taxon>Eukaryota</taxon>
        <taxon>Fungi</taxon>
        <taxon>Dikarya</taxon>
        <taxon>Ascomycota</taxon>
        <taxon>Pezizomycotina</taxon>
        <taxon>Dothideomycetes</taxon>
        <taxon>Dothideomycetes incertae sedis</taxon>
        <taxon>Botryosphaeriales</taxon>
        <taxon>Botryosphaeriaceae</taxon>
        <taxon>Neofusicoccum</taxon>
    </lineage>
</organism>
<sequence>MSVEATEIPKLRAHFIDMTCSQSKLKRRAELEKILIDAQEPLMGKIRGVFDTYLEAEVLGIIGKIKAVKAKNTYITAAKRKLEAYSRWPAATQKVFCSNNGSWETKKVGKVDWNAEMTQALLKDVEVDLRRWDDVSSNLTKELSEAIVGIAHNLIAQLGDAAGPSRGVLKVFFDELVLQSEELSTKCKEVAERFERELGIIKDGISTNYFVEAMAETYERSAKLSGPGVRQKRIELLQEKLSEKGIKNPFHEVHNKAKSASQKLTQQCIGEFHDAVLHIFQGFHATFMRSFKTDEADSPEAKALRERLRSRLPAWRNMLTEIDCLIQECEESAKRA</sequence>
<protein>
    <submittedName>
        <fullName evidence="1">Uncharacterized protein</fullName>
    </submittedName>
</protein>
<name>A0ACB5S4K7_9PEZI</name>
<dbReference type="Proteomes" id="UP001165186">
    <property type="component" value="Unassembled WGS sequence"/>
</dbReference>
<keyword evidence="2" id="KW-1185">Reference proteome</keyword>
<reference evidence="1" key="1">
    <citation type="submission" date="2024-09" db="EMBL/GenBank/DDBJ databases">
        <title>Draft Genome Sequences of Neofusicoccum parvum.</title>
        <authorList>
            <person name="Ashida A."/>
            <person name="Camagna M."/>
            <person name="Tanaka A."/>
            <person name="Takemoto D."/>
        </authorList>
    </citation>
    <scope>NUCLEOTIDE SEQUENCE</scope>
    <source>
        <strain evidence="1">PPO83</strain>
    </source>
</reference>
<evidence type="ECO:0000313" key="2">
    <source>
        <dbReference type="Proteomes" id="UP001165186"/>
    </source>
</evidence>
<accession>A0ACB5S4K7</accession>
<gene>
    <name evidence="1" type="primary">g1620</name>
    <name evidence="1" type="ORF">NpPPO83_00001620</name>
</gene>
<proteinExistence type="predicted"/>
<dbReference type="EMBL" id="BSXG01000040">
    <property type="protein sequence ID" value="GME27738.1"/>
    <property type="molecule type" value="Genomic_DNA"/>
</dbReference>
<evidence type="ECO:0000313" key="1">
    <source>
        <dbReference type="EMBL" id="GME27738.1"/>
    </source>
</evidence>